<dbReference type="InterPro" id="IPR018724">
    <property type="entry name" value="2OG-Fe_dioxygenase"/>
</dbReference>
<protein>
    <recommendedName>
        <fullName evidence="3">2OG-Fe dioxygenase family protein</fullName>
    </recommendedName>
</protein>
<organism evidence="1 2">
    <name type="scientific">Streptomyces mashuensis</name>
    <dbReference type="NCBI Taxonomy" id="33904"/>
    <lineage>
        <taxon>Bacteria</taxon>
        <taxon>Bacillati</taxon>
        <taxon>Actinomycetota</taxon>
        <taxon>Actinomycetes</taxon>
        <taxon>Kitasatosporales</taxon>
        <taxon>Streptomycetaceae</taxon>
        <taxon>Streptomyces</taxon>
    </lineage>
</organism>
<dbReference type="GO" id="GO:0051213">
    <property type="term" value="F:dioxygenase activity"/>
    <property type="evidence" value="ECO:0007669"/>
    <property type="project" value="InterPro"/>
</dbReference>
<dbReference type="Pfam" id="PF10014">
    <property type="entry name" value="2OG-Fe_Oxy_2"/>
    <property type="match status" value="1"/>
</dbReference>
<sequence>MHRDGVTFVMMLMVNRSNVLNGESTIYDLDKNPLEKFTLAEPLDMAIVNDERVFHGVSPIDQLEGDRPAVRDVLVVTYRHKP</sequence>
<dbReference type="Proteomes" id="UP000638313">
    <property type="component" value="Unassembled WGS sequence"/>
</dbReference>
<comment type="caution">
    <text evidence="1">The sequence shown here is derived from an EMBL/GenBank/DDBJ whole genome shotgun (WGS) entry which is preliminary data.</text>
</comment>
<gene>
    <name evidence="1" type="ORF">GCM10010218_39200</name>
</gene>
<keyword evidence="2" id="KW-1185">Reference proteome</keyword>
<evidence type="ECO:0000313" key="1">
    <source>
        <dbReference type="EMBL" id="GHF54124.1"/>
    </source>
</evidence>
<dbReference type="EMBL" id="BNBD01000008">
    <property type="protein sequence ID" value="GHF54124.1"/>
    <property type="molecule type" value="Genomic_DNA"/>
</dbReference>
<proteinExistence type="predicted"/>
<dbReference type="Gene3D" id="2.60.120.620">
    <property type="entry name" value="q2cbj1_9rhob like domain"/>
    <property type="match status" value="1"/>
</dbReference>
<name>A0A919EEH3_9ACTN</name>
<evidence type="ECO:0008006" key="3">
    <source>
        <dbReference type="Google" id="ProtNLM"/>
    </source>
</evidence>
<reference evidence="1" key="2">
    <citation type="submission" date="2020-09" db="EMBL/GenBank/DDBJ databases">
        <authorList>
            <person name="Sun Q."/>
            <person name="Ohkuma M."/>
        </authorList>
    </citation>
    <scope>NUCLEOTIDE SEQUENCE</scope>
    <source>
        <strain evidence="1">JCM 4059</strain>
    </source>
</reference>
<accession>A0A919EEH3</accession>
<reference evidence="1" key="1">
    <citation type="journal article" date="2014" name="Int. J. Syst. Evol. Microbiol.">
        <title>Complete genome sequence of Corynebacterium casei LMG S-19264T (=DSM 44701T), isolated from a smear-ripened cheese.</title>
        <authorList>
            <consortium name="US DOE Joint Genome Institute (JGI-PGF)"/>
            <person name="Walter F."/>
            <person name="Albersmeier A."/>
            <person name="Kalinowski J."/>
            <person name="Ruckert C."/>
        </authorList>
    </citation>
    <scope>NUCLEOTIDE SEQUENCE</scope>
    <source>
        <strain evidence="1">JCM 4059</strain>
    </source>
</reference>
<evidence type="ECO:0000313" key="2">
    <source>
        <dbReference type="Proteomes" id="UP000638313"/>
    </source>
</evidence>
<dbReference type="AlphaFoldDB" id="A0A919EEH3"/>